<accession>A0A1V1P5L3</accession>
<dbReference type="EMBL" id="ATBP01000469">
    <property type="protein sequence ID" value="ETR70189.1"/>
    <property type="molecule type" value="Genomic_DNA"/>
</dbReference>
<dbReference type="NCBIfam" id="TIGR02684">
    <property type="entry name" value="dnstrm_HI1420"/>
    <property type="match status" value="1"/>
</dbReference>
<dbReference type="InterPro" id="IPR014057">
    <property type="entry name" value="HI1420"/>
</dbReference>
<proteinExistence type="predicted"/>
<dbReference type="Proteomes" id="UP000189670">
    <property type="component" value="Unassembled WGS sequence"/>
</dbReference>
<evidence type="ECO:0000313" key="1">
    <source>
        <dbReference type="EMBL" id="ETR70189.1"/>
    </source>
</evidence>
<sequence>MKVTTKKWNASEHLDNPKLIYEYLKASFAEGDSKLLMTAVANVAQAKGINETTRKSKIKHEHLYEDLLTNSSPKFETIKQLIESFGCKLAIVQ</sequence>
<name>A0A1V1P5L3_9BACT</name>
<dbReference type="AlphaFoldDB" id="A0A1V1P5L3"/>
<dbReference type="PANTHER" id="PTHR40275:SF1">
    <property type="entry name" value="SSL7038 PROTEIN"/>
    <property type="match status" value="1"/>
</dbReference>
<reference evidence="2" key="1">
    <citation type="submission" date="2012-11" db="EMBL/GenBank/DDBJ databases">
        <authorList>
            <person name="Lucero-Rivera Y.E."/>
            <person name="Tovar-Ramirez D."/>
        </authorList>
    </citation>
    <scope>NUCLEOTIDE SEQUENCE [LARGE SCALE GENOMIC DNA]</scope>
    <source>
        <strain evidence="2">Araruama</strain>
    </source>
</reference>
<dbReference type="PANTHER" id="PTHR40275">
    <property type="entry name" value="SSL7038 PROTEIN"/>
    <property type="match status" value="1"/>
</dbReference>
<gene>
    <name evidence="1" type="ORF">OMM_08997</name>
</gene>
<evidence type="ECO:0000313" key="2">
    <source>
        <dbReference type="Proteomes" id="UP000189670"/>
    </source>
</evidence>
<organism evidence="1 2">
    <name type="scientific">Candidatus Magnetoglobus multicellularis str. Araruama</name>
    <dbReference type="NCBI Taxonomy" id="890399"/>
    <lineage>
        <taxon>Bacteria</taxon>
        <taxon>Pseudomonadati</taxon>
        <taxon>Thermodesulfobacteriota</taxon>
        <taxon>Desulfobacteria</taxon>
        <taxon>Desulfobacterales</taxon>
        <taxon>Desulfobacteraceae</taxon>
        <taxon>Candidatus Magnetoglobus</taxon>
    </lineage>
</organism>
<comment type="caution">
    <text evidence="1">The sequence shown here is derived from an EMBL/GenBank/DDBJ whole genome shotgun (WGS) entry which is preliminary data.</text>
</comment>
<protein>
    <submittedName>
        <fullName evidence="1">Transcriptional regulator</fullName>
    </submittedName>
</protein>
<dbReference type="Pfam" id="PF21716">
    <property type="entry name" value="dnstrm_HI1420"/>
    <property type="match status" value="1"/>
</dbReference>